<keyword evidence="2" id="KW-0489">Methyltransferase</keyword>
<dbReference type="InterPro" id="IPR013216">
    <property type="entry name" value="Methyltransf_11"/>
</dbReference>
<dbReference type="EMBL" id="SMLB01000008">
    <property type="protein sequence ID" value="TDD70635.1"/>
    <property type="molecule type" value="Genomic_DNA"/>
</dbReference>
<name>A0A4R5AG83_9ACTN</name>
<comment type="caution">
    <text evidence="2">The sequence shown here is derived from an EMBL/GenBank/DDBJ whole genome shotgun (WGS) entry which is preliminary data.</text>
</comment>
<dbReference type="Proteomes" id="UP000295217">
    <property type="component" value="Unassembled WGS sequence"/>
</dbReference>
<proteinExistence type="predicted"/>
<organism evidence="2 3">
    <name type="scientific">Jiangella aurantiaca</name>
    <dbReference type="NCBI Taxonomy" id="2530373"/>
    <lineage>
        <taxon>Bacteria</taxon>
        <taxon>Bacillati</taxon>
        <taxon>Actinomycetota</taxon>
        <taxon>Actinomycetes</taxon>
        <taxon>Jiangellales</taxon>
        <taxon>Jiangellaceae</taxon>
        <taxon>Jiangella</taxon>
    </lineage>
</organism>
<keyword evidence="3" id="KW-1185">Reference proteome</keyword>
<dbReference type="Pfam" id="PF08241">
    <property type="entry name" value="Methyltransf_11"/>
    <property type="match status" value="1"/>
</dbReference>
<dbReference type="Gene3D" id="3.40.50.150">
    <property type="entry name" value="Vaccinia Virus protein VP39"/>
    <property type="match status" value="1"/>
</dbReference>
<accession>A0A4R5AG83</accession>
<dbReference type="GO" id="GO:0032259">
    <property type="term" value="P:methylation"/>
    <property type="evidence" value="ECO:0007669"/>
    <property type="project" value="UniProtKB-KW"/>
</dbReference>
<dbReference type="RefSeq" id="WP_132102652.1">
    <property type="nucleotide sequence ID" value="NZ_SMLB01000008.1"/>
</dbReference>
<keyword evidence="2" id="KW-0808">Transferase</keyword>
<dbReference type="AlphaFoldDB" id="A0A4R5AG83"/>
<feature type="domain" description="Methyltransferase type 11" evidence="1">
    <location>
        <begin position="10"/>
        <end position="64"/>
    </location>
</feature>
<dbReference type="GO" id="GO:0008757">
    <property type="term" value="F:S-adenosylmethionine-dependent methyltransferase activity"/>
    <property type="evidence" value="ECO:0007669"/>
    <property type="project" value="InterPro"/>
</dbReference>
<evidence type="ECO:0000259" key="1">
    <source>
        <dbReference type="Pfam" id="PF08241"/>
    </source>
</evidence>
<protein>
    <submittedName>
        <fullName evidence="2">Class I SAM-dependent methyltransferase</fullName>
    </submittedName>
</protein>
<evidence type="ECO:0000313" key="3">
    <source>
        <dbReference type="Proteomes" id="UP000295217"/>
    </source>
</evidence>
<dbReference type="InterPro" id="IPR029063">
    <property type="entry name" value="SAM-dependent_MTases_sf"/>
</dbReference>
<evidence type="ECO:0000313" key="2">
    <source>
        <dbReference type="EMBL" id="TDD70635.1"/>
    </source>
</evidence>
<dbReference type="OrthoDB" id="9805171at2"/>
<dbReference type="SUPFAM" id="SSF53335">
    <property type="entry name" value="S-adenosyl-L-methionine-dependent methyltransferases"/>
    <property type="match status" value="1"/>
</dbReference>
<sequence length="167" mass="18188">MSRSAAADPVDPVPAIVADATELPLATGAADCAVAFLSLQDIDNMPAAVKEIARILTIGGHLVMAIVHPINSAGHFVGDKDDATRPFVIDESYTHSKHYVTMRSRKGLTMTYHGEHRPLQAYTEALSDAGLVINRLREQTSADTADKWHRIPLFLHIVASLQLPQDR</sequence>
<reference evidence="2 3" key="1">
    <citation type="submission" date="2019-02" db="EMBL/GenBank/DDBJ databases">
        <title>Draft genome sequences of novel Actinobacteria.</title>
        <authorList>
            <person name="Sahin N."/>
            <person name="Ay H."/>
            <person name="Saygin H."/>
        </authorList>
    </citation>
    <scope>NUCLEOTIDE SEQUENCE [LARGE SCALE GENOMIC DNA]</scope>
    <source>
        <strain evidence="2 3">8K307</strain>
    </source>
</reference>
<gene>
    <name evidence="2" type="ORF">E1262_08200</name>
</gene>